<dbReference type="GO" id="GO:0005669">
    <property type="term" value="C:transcription factor TFIID complex"/>
    <property type="evidence" value="ECO:0007669"/>
    <property type="project" value="InterPro"/>
</dbReference>
<evidence type="ECO:0000313" key="8">
    <source>
        <dbReference type="Proteomes" id="UP001152795"/>
    </source>
</evidence>
<comment type="similarity">
    <text evidence="2">Belongs to the TAF11 family.</text>
</comment>
<dbReference type="PANTHER" id="PTHR13218:SF8">
    <property type="entry name" value="TRANSCRIPTION INITIATION FACTOR TFIID SUBUNIT 11"/>
    <property type="match status" value="1"/>
</dbReference>
<dbReference type="InterPro" id="IPR009072">
    <property type="entry name" value="Histone-fold"/>
</dbReference>
<feature type="compositionally biased region" description="Low complexity" evidence="6">
    <location>
        <begin position="15"/>
        <end position="36"/>
    </location>
</feature>
<evidence type="ECO:0000313" key="7">
    <source>
        <dbReference type="EMBL" id="CAB3998143.1"/>
    </source>
</evidence>
<evidence type="ECO:0000256" key="6">
    <source>
        <dbReference type="SAM" id="MobiDB-lite"/>
    </source>
</evidence>
<reference evidence="7" key="1">
    <citation type="submission" date="2020-04" db="EMBL/GenBank/DDBJ databases">
        <authorList>
            <person name="Alioto T."/>
            <person name="Alioto T."/>
            <person name="Gomez Garrido J."/>
        </authorList>
    </citation>
    <scope>NUCLEOTIDE SEQUENCE</scope>
    <source>
        <strain evidence="7">A484AB</strain>
    </source>
</reference>
<dbReference type="EMBL" id="CACRXK020003280">
    <property type="protein sequence ID" value="CAB3998143.1"/>
    <property type="molecule type" value="Genomic_DNA"/>
</dbReference>
<dbReference type="SUPFAM" id="SSF47113">
    <property type="entry name" value="Histone-fold"/>
    <property type="match status" value="1"/>
</dbReference>
<accession>A0A6S7H0S2</accession>
<organism evidence="7 8">
    <name type="scientific">Paramuricea clavata</name>
    <name type="common">Red gorgonian</name>
    <name type="synonym">Violescent sea-whip</name>
    <dbReference type="NCBI Taxonomy" id="317549"/>
    <lineage>
        <taxon>Eukaryota</taxon>
        <taxon>Metazoa</taxon>
        <taxon>Cnidaria</taxon>
        <taxon>Anthozoa</taxon>
        <taxon>Octocorallia</taxon>
        <taxon>Malacalcyonacea</taxon>
        <taxon>Plexauridae</taxon>
        <taxon>Paramuricea</taxon>
    </lineage>
</organism>
<keyword evidence="5" id="KW-0539">Nucleus</keyword>
<dbReference type="InterPro" id="IPR006809">
    <property type="entry name" value="TAFII28_dom"/>
</dbReference>
<name>A0A6S7H0S2_PARCT</name>
<dbReference type="InterPro" id="IPR045127">
    <property type="entry name" value="TAF11-like"/>
</dbReference>
<feature type="region of interest" description="Disordered" evidence="6">
    <location>
        <begin position="1"/>
        <end position="53"/>
    </location>
</feature>
<comment type="subcellular location">
    <subcellularLocation>
        <location evidence="1">Nucleus</location>
    </subcellularLocation>
</comment>
<dbReference type="Pfam" id="PF04719">
    <property type="entry name" value="TAFII28"/>
    <property type="match status" value="1"/>
</dbReference>
<dbReference type="GO" id="GO:0051123">
    <property type="term" value="P:RNA polymerase II preinitiation complex assembly"/>
    <property type="evidence" value="ECO:0007669"/>
    <property type="project" value="InterPro"/>
</dbReference>
<comment type="caution">
    <text evidence="7">The sequence shown here is derived from an EMBL/GenBank/DDBJ whole genome shotgun (WGS) entry which is preliminary data.</text>
</comment>
<sequence>MSSPQQVMPLRHLISPAAPSKPSTSTAGPSTSESAAGDTLTSDKTLKEEEEIERQKMQVLVSSFTEDQLNRYEMYRRSAFPKASVKKLMQSITGGTSVPPNVVIAMAGIAKVYVGEIVEEACDVAEQCNDPVPIQPKHIREAYRRLKQKRMVPNTKQKRKLFRK</sequence>
<evidence type="ECO:0000256" key="2">
    <source>
        <dbReference type="ARBA" id="ARBA00009788"/>
    </source>
</evidence>
<dbReference type="CDD" id="cd08048">
    <property type="entry name" value="HFD_TAF11"/>
    <property type="match status" value="1"/>
</dbReference>
<keyword evidence="3" id="KW-0805">Transcription regulation</keyword>
<evidence type="ECO:0000256" key="5">
    <source>
        <dbReference type="ARBA" id="ARBA00023242"/>
    </source>
</evidence>
<dbReference type="PANTHER" id="PTHR13218">
    <property type="entry name" value="TRANSCRIPTION INITIATION FACTOR TFIID SUBUNIT 11-RELATED"/>
    <property type="match status" value="1"/>
</dbReference>
<evidence type="ECO:0000256" key="1">
    <source>
        <dbReference type="ARBA" id="ARBA00004123"/>
    </source>
</evidence>
<keyword evidence="4" id="KW-0804">Transcription</keyword>
<keyword evidence="8" id="KW-1185">Reference proteome</keyword>
<evidence type="ECO:0000256" key="3">
    <source>
        <dbReference type="ARBA" id="ARBA00023015"/>
    </source>
</evidence>
<protein>
    <submittedName>
        <fullName evidence="7">Transcription initiation factor TFIID subunit 11</fullName>
    </submittedName>
</protein>
<dbReference type="GO" id="GO:0046982">
    <property type="term" value="F:protein heterodimerization activity"/>
    <property type="evidence" value="ECO:0007669"/>
    <property type="project" value="InterPro"/>
</dbReference>
<dbReference type="GO" id="GO:0016251">
    <property type="term" value="F:RNA polymerase II general transcription initiation factor activity"/>
    <property type="evidence" value="ECO:0007669"/>
    <property type="project" value="TreeGrafter"/>
</dbReference>
<dbReference type="AlphaFoldDB" id="A0A6S7H0S2"/>
<evidence type="ECO:0000256" key="4">
    <source>
        <dbReference type="ARBA" id="ARBA00023163"/>
    </source>
</evidence>
<proteinExistence type="inferred from homology"/>
<dbReference type="Gene3D" id="1.10.20.10">
    <property type="entry name" value="Histone, subunit A"/>
    <property type="match status" value="1"/>
</dbReference>
<dbReference type="FunFam" id="1.10.20.10:FF:000025">
    <property type="entry name" value="Transcription initiation factor TFIID subunit 11"/>
    <property type="match status" value="1"/>
</dbReference>
<dbReference type="OrthoDB" id="28335at2759"/>
<gene>
    <name evidence="7" type="ORF">PACLA_8A057095</name>
</gene>
<dbReference type="Proteomes" id="UP001152795">
    <property type="component" value="Unassembled WGS sequence"/>
</dbReference>